<accession>A0A2J7ZJP3</accession>
<feature type="region of interest" description="Disordered" evidence="1">
    <location>
        <begin position="430"/>
        <end position="449"/>
    </location>
</feature>
<dbReference type="OrthoDB" id="5954868at2759"/>
<evidence type="ECO:0000313" key="3">
    <source>
        <dbReference type="EMBL" id="PNH00486.1"/>
    </source>
</evidence>
<dbReference type="AlphaFoldDB" id="A0A2J7ZJP3"/>
<keyword evidence="2" id="KW-0812">Transmembrane</keyword>
<dbReference type="EMBL" id="PGGS01001360">
    <property type="protein sequence ID" value="PNH00486.1"/>
    <property type="molecule type" value="Genomic_DNA"/>
</dbReference>
<reference evidence="3 4" key="1">
    <citation type="journal article" date="2017" name="Mol. Biol. Evol.">
        <title>The 4-celled Tetrabaena socialis nuclear genome reveals the essential components for genetic control of cell number at the origin of multicellularity in the volvocine lineage.</title>
        <authorList>
            <person name="Featherston J."/>
            <person name="Arakaki Y."/>
            <person name="Hanschen E.R."/>
            <person name="Ferris P.J."/>
            <person name="Michod R.E."/>
            <person name="Olson B.J.S.C."/>
            <person name="Nozaki H."/>
            <person name="Durand P.M."/>
        </authorList>
    </citation>
    <scope>NUCLEOTIDE SEQUENCE [LARGE SCALE GENOMIC DNA]</scope>
    <source>
        <strain evidence="3 4">NIES-571</strain>
    </source>
</reference>
<evidence type="ECO:0000256" key="2">
    <source>
        <dbReference type="SAM" id="Phobius"/>
    </source>
</evidence>
<keyword evidence="2" id="KW-1133">Transmembrane helix</keyword>
<organism evidence="3 4">
    <name type="scientific">Tetrabaena socialis</name>
    <dbReference type="NCBI Taxonomy" id="47790"/>
    <lineage>
        <taxon>Eukaryota</taxon>
        <taxon>Viridiplantae</taxon>
        <taxon>Chlorophyta</taxon>
        <taxon>core chlorophytes</taxon>
        <taxon>Chlorophyceae</taxon>
        <taxon>CS clade</taxon>
        <taxon>Chlamydomonadales</taxon>
        <taxon>Tetrabaenaceae</taxon>
        <taxon>Tetrabaena</taxon>
    </lineage>
</organism>
<keyword evidence="2" id="KW-0472">Membrane</keyword>
<name>A0A2J7ZJP3_9CHLO</name>
<evidence type="ECO:0000313" key="4">
    <source>
        <dbReference type="Proteomes" id="UP000236333"/>
    </source>
</evidence>
<sequence>MAAIGRGATVAWAAYLGASLFLLLLLSLDPHFNQPSGLLPLEHFSGKPVRHGRDPCGWDYDGSWKIGSFSGPSPLLLNSSAQPLITCATVNTSSASFVAAPFLHIPEVRLPDGRCASACAAAAQPPSSEDLPDRGLAALPLPTSALAQLVSERLPDVPQLLRAREELLPPPAERAARLAAPAALAARRWAPLAGAERQGGGGGGEELRALGLPRDPPTSAPPLPLADAAASPAAAVAGLVALMGCARLAPAPGAAAAGSGPEAGGAVAVRAPLDTFRASLARNGHASAQQSMSLSDFAYTERYQVPYFKLAGAEYERIKKQPFCAGGLQGFVSGAASERLLLGPAVACSLDELGCIAPPGHSRATHMYDQTALTLAIRRNNYSSCLPRETHCTSAVRQAAWDADASSEPIVVASRRHRWPKPYQHRVQLRPGCHPNPDSNPWRSLSSEHPESVTKSSSLLFYLQFVYGQALLDVLVAAGCCVGFHLWAQAAVWGVLLLGWARRSLSAGAAGPHEGLPSCKQGPPLSPMGGGGGARGGGCWLGLLQPLPLLSGSGLMLLLSGLWLSLAQHV</sequence>
<dbReference type="Proteomes" id="UP000236333">
    <property type="component" value="Unassembled WGS sequence"/>
</dbReference>
<evidence type="ECO:0000256" key="1">
    <source>
        <dbReference type="SAM" id="MobiDB-lite"/>
    </source>
</evidence>
<proteinExistence type="predicted"/>
<gene>
    <name evidence="3" type="ORF">TSOC_013689</name>
</gene>
<comment type="caution">
    <text evidence="3">The sequence shown here is derived from an EMBL/GenBank/DDBJ whole genome shotgun (WGS) entry which is preliminary data.</text>
</comment>
<keyword evidence="4" id="KW-1185">Reference proteome</keyword>
<protein>
    <submittedName>
        <fullName evidence="3">Uncharacterized protein</fullName>
    </submittedName>
</protein>
<feature type="transmembrane region" description="Helical" evidence="2">
    <location>
        <begin position="12"/>
        <end position="28"/>
    </location>
</feature>